<dbReference type="PRINTS" id="PR00081">
    <property type="entry name" value="GDHRDH"/>
</dbReference>
<keyword evidence="2" id="KW-0560">Oxidoreductase</keyword>
<dbReference type="InterPro" id="IPR002347">
    <property type="entry name" value="SDR_fam"/>
</dbReference>
<dbReference type="PANTHER" id="PTHR42879:SF2">
    <property type="entry name" value="3-OXOACYL-[ACYL-CARRIER-PROTEIN] REDUCTASE FABG"/>
    <property type="match status" value="1"/>
</dbReference>
<dbReference type="AlphaFoldDB" id="A0A7D3XP25"/>
<accession>A0A7D3XP25</accession>
<dbReference type="InterPro" id="IPR050259">
    <property type="entry name" value="SDR"/>
</dbReference>
<evidence type="ECO:0000313" key="3">
    <source>
        <dbReference type="EMBL" id="QKG83262.1"/>
    </source>
</evidence>
<dbReference type="PANTHER" id="PTHR42879">
    <property type="entry name" value="3-OXOACYL-(ACYL-CARRIER-PROTEIN) REDUCTASE"/>
    <property type="match status" value="1"/>
</dbReference>
<gene>
    <name evidence="3" type="ORF">GXN76_01475</name>
</gene>
<dbReference type="Gene3D" id="3.40.50.720">
    <property type="entry name" value="NAD(P)-binding Rossmann-like Domain"/>
    <property type="match status" value="1"/>
</dbReference>
<reference evidence="3 4" key="1">
    <citation type="submission" date="2020-01" db="EMBL/GenBank/DDBJ databases">
        <authorList>
            <person name="Gulvik C.A."/>
            <person name="Batra D.G."/>
        </authorList>
    </citation>
    <scope>NUCLEOTIDE SEQUENCE [LARGE SCALE GENOMIC DNA]</scope>
    <source>
        <strain evidence="3 4">W9323</strain>
    </source>
</reference>
<evidence type="ECO:0000256" key="1">
    <source>
        <dbReference type="ARBA" id="ARBA00006484"/>
    </source>
</evidence>
<proteinExistence type="inferred from homology"/>
<dbReference type="GO" id="GO:0016491">
    <property type="term" value="F:oxidoreductase activity"/>
    <property type="evidence" value="ECO:0007669"/>
    <property type="project" value="UniProtKB-KW"/>
</dbReference>
<dbReference type="PRINTS" id="PR00080">
    <property type="entry name" value="SDRFAMILY"/>
</dbReference>
<dbReference type="EMBL" id="CP048104">
    <property type="protein sequence ID" value="QKG83262.1"/>
    <property type="molecule type" value="Genomic_DNA"/>
</dbReference>
<dbReference type="KEGG" id="kpul:GXN76_01475"/>
<keyword evidence="4" id="KW-1185">Reference proteome</keyword>
<dbReference type="GO" id="GO:0032787">
    <property type="term" value="P:monocarboxylic acid metabolic process"/>
    <property type="evidence" value="ECO:0007669"/>
    <property type="project" value="UniProtKB-ARBA"/>
</dbReference>
<dbReference type="FunFam" id="3.40.50.720:FF:000173">
    <property type="entry name" value="3-oxoacyl-[acyl-carrier protein] reductase"/>
    <property type="match status" value="1"/>
</dbReference>
<dbReference type="SUPFAM" id="SSF51735">
    <property type="entry name" value="NAD(P)-binding Rossmann-fold domains"/>
    <property type="match status" value="1"/>
</dbReference>
<dbReference type="PROSITE" id="PS00061">
    <property type="entry name" value="ADH_SHORT"/>
    <property type="match status" value="1"/>
</dbReference>
<dbReference type="Pfam" id="PF13561">
    <property type="entry name" value="adh_short_C2"/>
    <property type="match status" value="1"/>
</dbReference>
<sequence length="282" mass="31007">MKPPFAGRTYLITGAAQGIGCELIKQLAAEGANVFFTYYQDEDHAKSLVEGLRSAAGTVDCMEQDARTPEGAKKVVDSAIKRFGRIDGLINNAGYKLDRSFIMMQEEDWNDQIAVNLNSVYYYSRAVAYHMVRQKYGRIICMGAVSGPLIAGPYQVAYGASKAGLVGFTKSLAFELARFNVTVNMVTGGMIDTAGMKFPQDIRKVWADHIPLQRLGKADEVASLVKYLLTPLSDYITGQNFVIDGGMTLLGFTKIENMFPRYNHGMRNLGKSLSLASDHTDP</sequence>
<dbReference type="InterPro" id="IPR036291">
    <property type="entry name" value="NAD(P)-bd_dom_sf"/>
</dbReference>
<dbReference type="RefSeq" id="WP_173219672.1">
    <property type="nucleotide sequence ID" value="NZ_CP048104.1"/>
</dbReference>
<organism evidence="3 4">
    <name type="scientific">Kroppenstedtia pulmonis</name>
    <dbReference type="NCBI Taxonomy" id="1380685"/>
    <lineage>
        <taxon>Bacteria</taxon>
        <taxon>Bacillati</taxon>
        <taxon>Bacillota</taxon>
        <taxon>Bacilli</taxon>
        <taxon>Bacillales</taxon>
        <taxon>Thermoactinomycetaceae</taxon>
        <taxon>Kroppenstedtia</taxon>
    </lineage>
</organism>
<comment type="similarity">
    <text evidence="1">Belongs to the short-chain dehydrogenases/reductases (SDR) family.</text>
</comment>
<dbReference type="InterPro" id="IPR020904">
    <property type="entry name" value="Sc_DH/Rdtase_CS"/>
</dbReference>
<evidence type="ECO:0000313" key="4">
    <source>
        <dbReference type="Proteomes" id="UP000503088"/>
    </source>
</evidence>
<dbReference type="Proteomes" id="UP000503088">
    <property type="component" value="Chromosome"/>
</dbReference>
<protein>
    <submittedName>
        <fullName evidence="3">SDR family oxidoreductase</fullName>
    </submittedName>
</protein>
<evidence type="ECO:0000256" key="2">
    <source>
        <dbReference type="ARBA" id="ARBA00023002"/>
    </source>
</evidence>
<name>A0A7D3XP25_9BACL</name>